<evidence type="ECO:0000259" key="6">
    <source>
        <dbReference type="Pfam" id="PF01266"/>
    </source>
</evidence>
<dbReference type="GO" id="GO:0050660">
    <property type="term" value="F:flavin adenine dinucleotide binding"/>
    <property type="evidence" value="ECO:0007669"/>
    <property type="project" value="InterPro"/>
</dbReference>
<evidence type="ECO:0000256" key="4">
    <source>
        <dbReference type="ARBA" id="ARBA00023002"/>
    </source>
</evidence>
<keyword evidence="8" id="KW-1185">Reference proteome</keyword>
<evidence type="ECO:0000256" key="1">
    <source>
        <dbReference type="ARBA" id="ARBA00001974"/>
    </source>
</evidence>
<feature type="transmembrane region" description="Helical" evidence="5">
    <location>
        <begin position="6"/>
        <end position="23"/>
    </location>
</feature>
<protein>
    <submittedName>
        <fullName evidence="7">N-methyl-L-tryptophan oxidase</fullName>
    </submittedName>
</protein>
<keyword evidence="3" id="KW-0274">FAD</keyword>
<comment type="caution">
    <text evidence="7">The sequence shown here is derived from an EMBL/GenBank/DDBJ whole genome shotgun (WGS) entry which is preliminary data.</text>
</comment>
<evidence type="ECO:0000256" key="5">
    <source>
        <dbReference type="SAM" id="Phobius"/>
    </source>
</evidence>
<dbReference type="SUPFAM" id="SSF54373">
    <property type="entry name" value="FAD-linked reductases, C-terminal domain"/>
    <property type="match status" value="1"/>
</dbReference>
<dbReference type="GO" id="GO:0008115">
    <property type="term" value="F:sarcosine oxidase activity"/>
    <property type="evidence" value="ECO:0007669"/>
    <property type="project" value="TreeGrafter"/>
</dbReference>
<keyword evidence="5" id="KW-0472">Membrane</keyword>
<dbReference type="PANTHER" id="PTHR10961:SF7">
    <property type="entry name" value="FAD DEPENDENT OXIDOREDUCTASE DOMAIN-CONTAINING PROTEIN"/>
    <property type="match status" value="1"/>
</dbReference>
<proteinExistence type="predicted"/>
<keyword evidence="5" id="KW-0812">Transmembrane</keyword>
<feature type="domain" description="FAD dependent oxidoreductase" evidence="6">
    <location>
        <begin position="5"/>
        <end position="359"/>
    </location>
</feature>
<dbReference type="Gene3D" id="3.30.9.10">
    <property type="entry name" value="D-Amino Acid Oxidase, subunit A, domain 2"/>
    <property type="match status" value="1"/>
</dbReference>
<dbReference type="InterPro" id="IPR045170">
    <property type="entry name" value="MTOX"/>
</dbReference>
<gene>
    <name evidence="7" type="primary">solA</name>
    <name evidence="7" type="ORF">KDI_06620</name>
</gene>
<name>A0A5A5T6U5_9CHLR</name>
<dbReference type="AlphaFoldDB" id="A0A5A5T6U5"/>
<accession>A0A5A5T6U5</accession>
<evidence type="ECO:0000256" key="2">
    <source>
        <dbReference type="ARBA" id="ARBA00022630"/>
    </source>
</evidence>
<keyword evidence="4" id="KW-0560">Oxidoreductase</keyword>
<dbReference type="EMBL" id="BIXY01000005">
    <property type="protein sequence ID" value="GCF07098.1"/>
    <property type="molecule type" value="Genomic_DNA"/>
</dbReference>
<reference evidence="7 8" key="1">
    <citation type="submission" date="2019-01" db="EMBL/GenBank/DDBJ databases">
        <title>Draft genome sequence of Dictyobacter sp. Uno17.</title>
        <authorList>
            <person name="Wang C.M."/>
            <person name="Zheng Y."/>
            <person name="Sakai Y."/>
            <person name="Abe K."/>
            <person name="Yokota A."/>
            <person name="Yabe S."/>
        </authorList>
    </citation>
    <scope>NUCLEOTIDE SEQUENCE [LARGE SCALE GENOMIC DNA]</scope>
    <source>
        <strain evidence="7 8">Uno17</strain>
    </source>
</reference>
<dbReference type="SUPFAM" id="SSF51905">
    <property type="entry name" value="FAD/NAD(P)-binding domain"/>
    <property type="match status" value="1"/>
</dbReference>
<evidence type="ECO:0000313" key="8">
    <source>
        <dbReference type="Proteomes" id="UP000322530"/>
    </source>
</evidence>
<evidence type="ECO:0000313" key="7">
    <source>
        <dbReference type="EMBL" id="GCF07098.1"/>
    </source>
</evidence>
<dbReference type="Gene3D" id="3.50.50.60">
    <property type="entry name" value="FAD/NAD(P)-binding domain"/>
    <property type="match status" value="1"/>
</dbReference>
<keyword evidence="5" id="KW-1133">Transmembrane helix</keyword>
<sequence length="390" mass="43776">MNQQRIIIVGGGILGLATAYNLLMQGFIRVTVLEQATIDHDRGSSHGSSRLLRFEYGNDTLYTGMVNLSLERWKKLEQQTQRHLYTPTGVLVLGHENDNFARPGYDTVRKLGYAPERLTHAASAQRFPQFNTADYDFISYNMDAGMMHASTCLKVLRDCIIDMGGTIQERQRVTSIEHEDLLKPIRLLLANGDTIEADRVIVAAGPWVHRLLGKMELPVRLTHQYLLYFANLPASLYGVNACPAFIAGDLYGFPMHQITENGPSWFKAASHEFGAPADPDEPPHIDQQAIKQVVERLYHLIPALQQADLTQIEAFMYDVSIDEDFILDYMPNDKRIILGTGLSGHAFKFGILLGELVSSLVSEEEPVVPMTRFKLSRFAAHQNEHSHSIA</sequence>
<keyword evidence="2" id="KW-0285">Flavoprotein</keyword>
<dbReference type="InterPro" id="IPR006076">
    <property type="entry name" value="FAD-dep_OxRdtase"/>
</dbReference>
<dbReference type="InterPro" id="IPR036188">
    <property type="entry name" value="FAD/NAD-bd_sf"/>
</dbReference>
<dbReference type="PANTHER" id="PTHR10961">
    <property type="entry name" value="PEROXISOMAL SARCOSINE OXIDASE"/>
    <property type="match status" value="1"/>
</dbReference>
<organism evidence="7 8">
    <name type="scientific">Dictyobacter arantiisoli</name>
    <dbReference type="NCBI Taxonomy" id="2014874"/>
    <lineage>
        <taxon>Bacteria</taxon>
        <taxon>Bacillati</taxon>
        <taxon>Chloroflexota</taxon>
        <taxon>Ktedonobacteria</taxon>
        <taxon>Ktedonobacterales</taxon>
        <taxon>Dictyobacteraceae</taxon>
        <taxon>Dictyobacter</taxon>
    </lineage>
</organism>
<dbReference type="RefSeq" id="WP_172631831.1">
    <property type="nucleotide sequence ID" value="NZ_BIXY01000005.1"/>
</dbReference>
<comment type="cofactor">
    <cofactor evidence="1">
        <name>FAD</name>
        <dbReference type="ChEBI" id="CHEBI:57692"/>
    </cofactor>
</comment>
<dbReference type="Pfam" id="PF01266">
    <property type="entry name" value="DAO"/>
    <property type="match status" value="1"/>
</dbReference>
<evidence type="ECO:0000256" key="3">
    <source>
        <dbReference type="ARBA" id="ARBA00022827"/>
    </source>
</evidence>
<dbReference type="Proteomes" id="UP000322530">
    <property type="component" value="Unassembled WGS sequence"/>
</dbReference>